<feature type="signal peptide" evidence="1">
    <location>
        <begin position="1"/>
        <end position="19"/>
    </location>
</feature>
<proteinExistence type="predicted"/>
<keyword evidence="1" id="KW-0732">Signal</keyword>
<keyword evidence="3" id="KW-1185">Reference proteome</keyword>
<dbReference type="RefSeq" id="WP_188938219.1">
    <property type="nucleotide sequence ID" value="NZ_BMJC01000009.1"/>
</dbReference>
<gene>
    <name evidence="2" type="ORF">GCM10011511_57200</name>
</gene>
<evidence type="ECO:0000256" key="1">
    <source>
        <dbReference type="SAM" id="SignalP"/>
    </source>
</evidence>
<reference evidence="2" key="2">
    <citation type="submission" date="2020-09" db="EMBL/GenBank/DDBJ databases">
        <authorList>
            <person name="Sun Q."/>
            <person name="Zhou Y."/>
        </authorList>
    </citation>
    <scope>NUCLEOTIDE SEQUENCE</scope>
    <source>
        <strain evidence="2">CGMCC 1.15448</strain>
    </source>
</reference>
<sequence length="1130" mass="117951">MKKFYPALLLLAFYGQAYAQTGTISIQIQRPGTNQNFGGTPQVVGDSTVVQVQVASTYQIDTVVASVPGRIVLLTYNPSLNNNTGGWTGTLHLLGLPQDTTLLTIKAVDVMHEAATASGQFIYDHPPTVTVDSPAAYTVARPTIGIRARCHSDSGSCTLTVGLVLGASPSTTLGTYTDSVNTTYDLSSYYGQTQMKLTVQATDRRGQAVSSWKPVFIETSPYLSVVFNAPTQIADFSGSRLLVTPSSGSPAIVNMTNDSVTAIPNAPGVDARLTSQGAVLGTGGAGGNPQLYDWNNGKLDTLGPYNGLVVAGNYGIWSAQNLMLRNFAIQTNQALPNAASNVNNDVTDSGVVVYTKAFNTNIDSVVRYYNGTTTIIGDNSNFTSNFAPLTDGKYVVYEKNTPGSSKGPGVYVYDGNTNYLVSDFSSQIGTVAVPQTYYQVNNGYVAYEKLDNNMKLQSWIRDPAGNNTEVTFFSNSSMLDLLNPRGDLLFFPPPTLVGLTQFNYRDLYQKGAGFLPVCYNQGKSYYQDSTWYIAIGRTLFRLNVVLTPNKSDSFSVNVKPDSLYGFSTNSFASHFEGSGTLMSVVFTRVPAHGTLKVNGVQVTVNGSVARSALQNLVYTPSTGFKGVDTVYWVGSNGYTSSVDTALLRLNVATVPPPAQPTISGLHAAYCSNGGTAVLTMTNFPDTSAGTVVTDSLDNQPLTIGANASCSITLAGLSAGAHAVKVTYTNVSGSSSVSQSFTVVAALTPVVSVSSDATTISGGTASVTVRASNVSGGGSSPQYTFALNRNFVPVLYGPGAADTVIIDTASLSIGVNMIYVRMQTSDSCYTSQTATDSIVITRTAPPATPPQPVIAGLQGTYCSNGGMANFTLTNKPDTGTTVSVTLDGAVLAGGSNGSYSIALSGLSTGGHTVKVTYTNTSGSSNVSQSFTVEAVPTPVVGLSADHSTISGSKASVVVTATNVSGGGSQPLYTFSLNRSFVPKLAGPGTADSVVIDTAELAIGANTVYVQMQSSDSCVTAQTAVDSVVITRMTSNAGGNGGNGNNNGNSSVIVNPNPFHGLLIVSGLQSTDSYTITLLNSDGMEIVKVRVGGVTQTQLISGGVPMTGIYLLRVYDETQGKVVRSARVLAIN</sequence>
<evidence type="ECO:0000313" key="3">
    <source>
        <dbReference type="Proteomes" id="UP000607559"/>
    </source>
</evidence>
<feature type="chain" id="PRO_5035301443" description="T9SS C-terminal target domain-containing protein" evidence="1">
    <location>
        <begin position="20"/>
        <end position="1130"/>
    </location>
</feature>
<comment type="caution">
    <text evidence="2">The sequence shown here is derived from an EMBL/GenBank/DDBJ whole genome shotgun (WGS) entry which is preliminary data.</text>
</comment>
<dbReference type="EMBL" id="BMJC01000009">
    <property type="protein sequence ID" value="GGB25826.1"/>
    <property type="molecule type" value="Genomic_DNA"/>
</dbReference>
<dbReference type="AlphaFoldDB" id="A0A8J2XWE4"/>
<reference evidence="2" key="1">
    <citation type="journal article" date="2014" name="Int. J. Syst. Evol. Microbiol.">
        <title>Complete genome sequence of Corynebacterium casei LMG S-19264T (=DSM 44701T), isolated from a smear-ripened cheese.</title>
        <authorList>
            <consortium name="US DOE Joint Genome Institute (JGI-PGF)"/>
            <person name="Walter F."/>
            <person name="Albersmeier A."/>
            <person name="Kalinowski J."/>
            <person name="Ruckert C."/>
        </authorList>
    </citation>
    <scope>NUCLEOTIDE SEQUENCE</scope>
    <source>
        <strain evidence="2">CGMCC 1.15448</strain>
    </source>
</reference>
<protein>
    <recommendedName>
        <fullName evidence="4">T9SS C-terminal target domain-containing protein</fullName>
    </recommendedName>
</protein>
<dbReference type="Proteomes" id="UP000607559">
    <property type="component" value="Unassembled WGS sequence"/>
</dbReference>
<accession>A0A8J2XWE4</accession>
<name>A0A8J2XWE4_9BACT</name>
<evidence type="ECO:0000313" key="2">
    <source>
        <dbReference type="EMBL" id="GGB25826.1"/>
    </source>
</evidence>
<organism evidence="2 3">
    <name type="scientific">Puia dinghuensis</name>
    <dbReference type="NCBI Taxonomy" id="1792502"/>
    <lineage>
        <taxon>Bacteria</taxon>
        <taxon>Pseudomonadati</taxon>
        <taxon>Bacteroidota</taxon>
        <taxon>Chitinophagia</taxon>
        <taxon>Chitinophagales</taxon>
        <taxon>Chitinophagaceae</taxon>
        <taxon>Puia</taxon>
    </lineage>
</organism>
<evidence type="ECO:0008006" key="4">
    <source>
        <dbReference type="Google" id="ProtNLM"/>
    </source>
</evidence>
<dbReference type="NCBIfam" id="TIGR04183">
    <property type="entry name" value="Por_Secre_tail"/>
    <property type="match status" value="1"/>
</dbReference>
<dbReference type="InterPro" id="IPR026444">
    <property type="entry name" value="Secre_tail"/>
</dbReference>